<evidence type="ECO:0000313" key="3">
    <source>
        <dbReference type="Proteomes" id="UP000297245"/>
    </source>
</evidence>
<accession>A0A4S8LQN4</accession>
<evidence type="ECO:0000313" key="2">
    <source>
        <dbReference type="EMBL" id="THU91303.1"/>
    </source>
</evidence>
<protein>
    <submittedName>
        <fullName evidence="2">Uncharacterized protein</fullName>
    </submittedName>
</protein>
<feature type="region of interest" description="Disordered" evidence="1">
    <location>
        <begin position="96"/>
        <end position="141"/>
    </location>
</feature>
<dbReference type="EMBL" id="ML179310">
    <property type="protein sequence ID" value="THU91303.1"/>
    <property type="molecule type" value="Genomic_DNA"/>
</dbReference>
<gene>
    <name evidence="2" type="ORF">K435DRAFT_801391</name>
</gene>
<keyword evidence="3" id="KW-1185">Reference proteome</keyword>
<dbReference type="AlphaFoldDB" id="A0A4S8LQN4"/>
<name>A0A4S8LQN4_DENBC</name>
<reference evidence="2 3" key="1">
    <citation type="journal article" date="2019" name="Nat. Ecol. Evol.">
        <title>Megaphylogeny resolves global patterns of mushroom evolution.</title>
        <authorList>
            <person name="Varga T."/>
            <person name="Krizsan K."/>
            <person name="Foldi C."/>
            <person name="Dima B."/>
            <person name="Sanchez-Garcia M."/>
            <person name="Sanchez-Ramirez S."/>
            <person name="Szollosi G.J."/>
            <person name="Szarkandi J.G."/>
            <person name="Papp V."/>
            <person name="Albert L."/>
            <person name="Andreopoulos W."/>
            <person name="Angelini C."/>
            <person name="Antonin V."/>
            <person name="Barry K.W."/>
            <person name="Bougher N.L."/>
            <person name="Buchanan P."/>
            <person name="Buyck B."/>
            <person name="Bense V."/>
            <person name="Catcheside P."/>
            <person name="Chovatia M."/>
            <person name="Cooper J."/>
            <person name="Damon W."/>
            <person name="Desjardin D."/>
            <person name="Finy P."/>
            <person name="Geml J."/>
            <person name="Haridas S."/>
            <person name="Hughes K."/>
            <person name="Justo A."/>
            <person name="Karasinski D."/>
            <person name="Kautmanova I."/>
            <person name="Kiss B."/>
            <person name="Kocsube S."/>
            <person name="Kotiranta H."/>
            <person name="LaButti K.M."/>
            <person name="Lechner B.E."/>
            <person name="Liimatainen K."/>
            <person name="Lipzen A."/>
            <person name="Lukacs Z."/>
            <person name="Mihaltcheva S."/>
            <person name="Morgado L.N."/>
            <person name="Niskanen T."/>
            <person name="Noordeloos M.E."/>
            <person name="Ohm R.A."/>
            <person name="Ortiz-Santana B."/>
            <person name="Ovrebo C."/>
            <person name="Racz N."/>
            <person name="Riley R."/>
            <person name="Savchenko A."/>
            <person name="Shiryaev A."/>
            <person name="Soop K."/>
            <person name="Spirin V."/>
            <person name="Szebenyi C."/>
            <person name="Tomsovsky M."/>
            <person name="Tulloss R.E."/>
            <person name="Uehling J."/>
            <person name="Grigoriev I.V."/>
            <person name="Vagvolgyi C."/>
            <person name="Papp T."/>
            <person name="Martin F.M."/>
            <person name="Miettinen O."/>
            <person name="Hibbett D.S."/>
            <person name="Nagy L.G."/>
        </authorList>
    </citation>
    <scope>NUCLEOTIDE SEQUENCE [LARGE SCALE GENOMIC DNA]</scope>
    <source>
        <strain evidence="2 3">CBS 962.96</strain>
    </source>
</reference>
<evidence type="ECO:0000256" key="1">
    <source>
        <dbReference type="SAM" id="MobiDB-lite"/>
    </source>
</evidence>
<sequence length="141" mass="16062">MTDITSENTTPPVTPAKASKVCLYEGPRKVVRRDERSKMAMNDFSDSGDINGNKFGMRRDRNVVGCRLKEYSMRRKPTPPSKMNWNFFFPLGEVEEPGTASYRGAKEREQSRVRKAPAKVRMSDASRPEEESTGERERGQV</sequence>
<feature type="region of interest" description="Disordered" evidence="1">
    <location>
        <begin position="36"/>
        <end position="57"/>
    </location>
</feature>
<organism evidence="2 3">
    <name type="scientific">Dendrothele bispora (strain CBS 962.96)</name>
    <dbReference type="NCBI Taxonomy" id="1314807"/>
    <lineage>
        <taxon>Eukaryota</taxon>
        <taxon>Fungi</taxon>
        <taxon>Dikarya</taxon>
        <taxon>Basidiomycota</taxon>
        <taxon>Agaricomycotina</taxon>
        <taxon>Agaricomycetes</taxon>
        <taxon>Agaricomycetidae</taxon>
        <taxon>Agaricales</taxon>
        <taxon>Agaricales incertae sedis</taxon>
        <taxon>Dendrothele</taxon>
    </lineage>
</organism>
<proteinExistence type="predicted"/>
<dbReference type="Proteomes" id="UP000297245">
    <property type="component" value="Unassembled WGS sequence"/>
</dbReference>
<feature type="compositionally biased region" description="Basic and acidic residues" evidence="1">
    <location>
        <begin position="121"/>
        <end position="141"/>
    </location>
</feature>